<evidence type="ECO:0000313" key="9">
    <source>
        <dbReference type="EMBL" id="NBD23662.1"/>
    </source>
</evidence>
<keyword evidence="3" id="KW-1003">Cell membrane</keyword>
<dbReference type="EMBL" id="JAAAMV010000003">
    <property type="protein sequence ID" value="NBD23662.1"/>
    <property type="molecule type" value="Genomic_DNA"/>
</dbReference>
<evidence type="ECO:0000313" key="10">
    <source>
        <dbReference type="Proteomes" id="UP000665561"/>
    </source>
</evidence>
<feature type="transmembrane region" description="Helical" evidence="7">
    <location>
        <begin position="276"/>
        <end position="295"/>
    </location>
</feature>
<keyword evidence="5 7" id="KW-1133">Transmembrane helix</keyword>
<feature type="transmembrane region" description="Helical" evidence="7">
    <location>
        <begin position="221"/>
        <end position="240"/>
    </location>
</feature>
<dbReference type="InterPro" id="IPR037185">
    <property type="entry name" value="EmrE-like"/>
</dbReference>
<feature type="transmembrane region" description="Helical" evidence="7">
    <location>
        <begin position="99"/>
        <end position="116"/>
    </location>
</feature>
<dbReference type="InterPro" id="IPR050638">
    <property type="entry name" value="AA-Vitamin_Transporters"/>
</dbReference>
<feature type="domain" description="EamA" evidence="8">
    <location>
        <begin position="8"/>
        <end position="139"/>
    </location>
</feature>
<dbReference type="Pfam" id="PF00892">
    <property type="entry name" value="EamA"/>
    <property type="match status" value="2"/>
</dbReference>
<reference evidence="9 10" key="1">
    <citation type="submission" date="2020-01" db="EMBL/GenBank/DDBJ databases">
        <title>Paenibacillus soybeanensis sp. nov. isolated from the nodules of soybean (Glycine max(L.) Merr).</title>
        <authorList>
            <person name="Wang H."/>
        </authorList>
    </citation>
    <scope>NUCLEOTIDE SEQUENCE [LARGE SCALE GENOMIC DNA]</scope>
    <source>
        <strain evidence="9 10">T1</strain>
    </source>
</reference>
<evidence type="ECO:0000256" key="5">
    <source>
        <dbReference type="ARBA" id="ARBA00022989"/>
    </source>
</evidence>
<feature type="transmembrane region" description="Helical" evidence="7">
    <location>
        <begin position="37"/>
        <end position="55"/>
    </location>
</feature>
<feature type="domain" description="EamA" evidence="8">
    <location>
        <begin position="153"/>
        <end position="292"/>
    </location>
</feature>
<feature type="transmembrane region" description="Helical" evidence="7">
    <location>
        <begin position="252"/>
        <end position="270"/>
    </location>
</feature>
<dbReference type="PANTHER" id="PTHR32322">
    <property type="entry name" value="INNER MEMBRANE TRANSPORTER"/>
    <property type="match status" value="1"/>
</dbReference>
<evidence type="ECO:0000256" key="4">
    <source>
        <dbReference type="ARBA" id="ARBA00022692"/>
    </source>
</evidence>
<evidence type="ECO:0000256" key="2">
    <source>
        <dbReference type="ARBA" id="ARBA00007362"/>
    </source>
</evidence>
<keyword evidence="6 7" id="KW-0472">Membrane</keyword>
<name>A0ABW9XM08_9BACL</name>
<feature type="transmembrane region" description="Helical" evidence="7">
    <location>
        <begin position="67"/>
        <end position="87"/>
    </location>
</feature>
<evidence type="ECO:0000256" key="1">
    <source>
        <dbReference type="ARBA" id="ARBA00004651"/>
    </source>
</evidence>
<keyword evidence="4 7" id="KW-0812">Transmembrane</keyword>
<keyword evidence="10" id="KW-1185">Reference proteome</keyword>
<protein>
    <submittedName>
        <fullName evidence="9">EamA family transporter</fullName>
    </submittedName>
</protein>
<accession>A0ABW9XM08</accession>
<evidence type="ECO:0000259" key="8">
    <source>
        <dbReference type="Pfam" id="PF00892"/>
    </source>
</evidence>
<dbReference type="Proteomes" id="UP000665561">
    <property type="component" value="Unassembled WGS sequence"/>
</dbReference>
<evidence type="ECO:0000256" key="6">
    <source>
        <dbReference type="ARBA" id="ARBA00023136"/>
    </source>
</evidence>
<dbReference type="PANTHER" id="PTHR32322:SF18">
    <property type="entry name" value="S-ADENOSYLMETHIONINE_S-ADENOSYLHOMOCYSTEINE TRANSPORTER"/>
    <property type="match status" value="1"/>
</dbReference>
<dbReference type="RefSeq" id="WP_161742367.1">
    <property type="nucleotide sequence ID" value="NZ_JAAAMV010000003.1"/>
</dbReference>
<comment type="subcellular location">
    <subcellularLocation>
        <location evidence="1">Cell membrane</location>
        <topology evidence="1">Multi-pass membrane protein</topology>
    </subcellularLocation>
</comment>
<feature type="transmembrane region" description="Helical" evidence="7">
    <location>
        <begin position="152"/>
        <end position="171"/>
    </location>
</feature>
<feature type="transmembrane region" description="Helical" evidence="7">
    <location>
        <begin position="7"/>
        <end position="25"/>
    </location>
</feature>
<feature type="transmembrane region" description="Helical" evidence="7">
    <location>
        <begin position="128"/>
        <end position="146"/>
    </location>
</feature>
<organism evidence="9 10">
    <name type="scientific">Paenibacillus glycinis</name>
    <dbReference type="NCBI Taxonomy" id="2697035"/>
    <lineage>
        <taxon>Bacteria</taxon>
        <taxon>Bacillati</taxon>
        <taxon>Bacillota</taxon>
        <taxon>Bacilli</taxon>
        <taxon>Bacillales</taxon>
        <taxon>Paenibacillaceae</taxon>
        <taxon>Paenibacillus</taxon>
    </lineage>
</organism>
<gene>
    <name evidence="9" type="ORF">GT019_07240</name>
</gene>
<comment type="caution">
    <text evidence="9">The sequence shown here is derived from an EMBL/GenBank/DDBJ whole genome shotgun (WGS) entry which is preliminary data.</text>
</comment>
<feature type="transmembrane region" description="Helical" evidence="7">
    <location>
        <begin position="183"/>
        <end position="201"/>
    </location>
</feature>
<proteinExistence type="inferred from homology"/>
<dbReference type="InterPro" id="IPR000620">
    <property type="entry name" value="EamA_dom"/>
</dbReference>
<comment type="similarity">
    <text evidence="2">Belongs to the EamA transporter family.</text>
</comment>
<sequence length="310" mass="33265">MGQYRTIYGMALLYAVTIGFSFLFTKRALQYADPVDTMAFRFALSLLVIALPVMTGRIKLGLRRGDWLRLLPVGLLYPTVFFGFQAYGLTFATSSEAGIYQATSPIFTLVLAGLLLRERASRMQKLAVLSSVAGVVFIMAMSGASVHGASLGGAGLLLLSTVALSLYSVLVRRLRSEFTAYQMSYVMMAVGCTSFGVLAVGRHAYAGTVGGMLEPLSQGGFIWPLLYIALLSSVASSMLSNCLLSKIEAYKMSLFVNLGTFVSIAAGVAIEHDRLAYYHMIGALLIIGGVLAVHAPRRKTHTSALEVEAG</sequence>
<dbReference type="SUPFAM" id="SSF103481">
    <property type="entry name" value="Multidrug resistance efflux transporter EmrE"/>
    <property type="match status" value="2"/>
</dbReference>
<evidence type="ECO:0000256" key="3">
    <source>
        <dbReference type="ARBA" id="ARBA00022475"/>
    </source>
</evidence>
<evidence type="ECO:0000256" key="7">
    <source>
        <dbReference type="SAM" id="Phobius"/>
    </source>
</evidence>